<dbReference type="Gene3D" id="2.30.110.10">
    <property type="entry name" value="Electron Transport, Fmn-binding Protein, Chain A"/>
    <property type="match status" value="1"/>
</dbReference>
<comment type="caution">
    <text evidence="3">The sequence shown here is derived from an EMBL/GenBank/DDBJ whole genome shotgun (WGS) entry which is preliminary data.</text>
</comment>
<gene>
    <name evidence="3" type="ORF">SDC9_92142</name>
</gene>
<dbReference type="Pfam" id="PF01613">
    <property type="entry name" value="Flavin_Reduct"/>
    <property type="match status" value="1"/>
</dbReference>
<dbReference type="AlphaFoldDB" id="A0A644ZWZ5"/>
<sequence length="165" mass="18724">MNKTPKELTGNFFRMIDDEWMLVTAKKPDGTFNMLTASWGGVGVLWNKPVSFIFIRESRYTVQFLDAAESYTLSFFEEDMRGALTELGSKSGRDIDKMNYPGLTPAEKDGAVMFKEAKLTLVCKKLYRNLLSEESILCPDVMKEAYANGDLHIAYIGEITECFEK</sequence>
<comment type="similarity">
    <text evidence="1">Belongs to the flavoredoxin family.</text>
</comment>
<name>A0A644ZWZ5_9ZZZZ</name>
<evidence type="ECO:0000259" key="2">
    <source>
        <dbReference type="Pfam" id="PF01613"/>
    </source>
</evidence>
<dbReference type="InterPro" id="IPR002563">
    <property type="entry name" value="Flavin_Rdtase-like_dom"/>
</dbReference>
<dbReference type="GO" id="GO:0010181">
    <property type="term" value="F:FMN binding"/>
    <property type="evidence" value="ECO:0007669"/>
    <property type="project" value="InterPro"/>
</dbReference>
<dbReference type="InterPro" id="IPR052174">
    <property type="entry name" value="Flavoredoxin"/>
</dbReference>
<reference evidence="3" key="1">
    <citation type="submission" date="2019-08" db="EMBL/GenBank/DDBJ databases">
        <authorList>
            <person name="Kucharzyk K."/>
            <person name="Murdoch R.W."/>
            <person name="Higgins S."/>
            <person name="Loffler F."/>
        </authorList>
    </citation>
    <scope>NUCLEOTIDE SEQUENCE</scope>
</reference>
<organism evidence="3">
    <name type="scientific">bioreactor metagenome</name>
    <dbReference type="NCBI Taxonomy" id="1076179"/>
    <lineage>
        <taxon>unclassified sequences</taxon>
        <taxon>metagenomes</taxon>
        <taxon>ecological metagenomes</taxon>
    </lineage>
</organism>
<dbReference type="PANTHER" id="PTHR43567:SF5">
    <property type="entry name" value="HYPOTHETICAL CYTOSOLIC PROTEIN"/>
    <property type="match status" value="1"/>
</dbReference>
<protein>
    <recommendedName>
        <fullName evidence="2">Flavin reductase like domain-containing protein</fullName>
    </recommendedName>
</protein>
<dbReference type="PANTHER" id="PTHR43567">
    <property type="entry name" value="FLAVOREDOXIN-RELATED-RELATED"/>
    <property type="match status" value="1"/>
</dbReference>
<accession>A0A644ZWZ5</accession>
<evidence type="ECO:0000256" key="1">
    <source>
        <dbReference type="ARBA" id="ARBA00038054"/>
    </source>
</evidence>
<proteinExistence type="inferred from homology"/>
<dbReference type="EMBL" id="VSSQ01010881">
    <property type="protein sequence ID" value="MPM45455.1"/>
    <property type="molecule type" value="Genomic_DNA"/>
</dbReference>
<dbReference type="SUPFAM" id="SSF50475">
    <property type="entry name" value="FMN-binding split barrel"/>
    <property type="match status" value="1"/>
</dbReference>
<evidence type="ECO:0000313" key="3">
    <source>
        <dbReference type="EMBL" id="MPM45455.1"/>
    </source>
</evidence>
<dbReference type="InterPro" id="IPR012349">
    <property type="entry name" value="Split_barrel_FMN-bd"/>
</dbReference>
<feature type="domain" description="Flavin reductase like" evidence="2">
    <location>
        <begin position="21"/>
        <end position="161"/>
    </location>
</feature>